<evidence type="ECO:0000259" key="2">
    <source>
        <dbReference type="Pfam" id="PF00561"/>
    </source>
</evidence>
<sequence length="409" mass="45755">MAFHFPRLPFIEYSKAAVKHSVGRRFSRHRYLLQNKSTRQQLLREGLFSVHYYPPLKEDRVQVEGDTVAVAQKRYAIPVLLVPPLGVYGWVFDLMTERSLVRYFLAHGFAVYMIDWGRPSNSENYLSLETYTLNWFPKAVAAIRQHSGQAQVSIVGYCMGGLLSLIYTAAEGKNQVKNLVTIASPVNMHQMSSAIGKAYQLFSVPASLLRRVTGFDLNDFDSSLFHVNGKLLSIGFQLTQPTAMLSSYIDLVRNIGNQDYVSRYTTMNEWFTNMPDYPGATMREMIEKFGLANRMNHGHFHIGGRQISFKNIKCALLAIAGDNDAITSIGAASAVITVVGSLDKSFEVVPGGHAGLFTGTQAVKTTWVIVTDWLKRRSGEPVFARNAEANDVKDTGEQPVNTMQNKHEE</sequence>
<feature type="compositionally biased region" description="Polar residues" evidence="1">
    <location>
        <begin position="398"/>
        <end position="409"/>
    </location>
</feature>
<feature type="domain" description="AB hydrolase-1" evidence="2">
    <location>
        <begin position="98"/>
        <end position="195"/>
    </location>
</feature>
<organism evidence="3 4">
    <name type="scientific">Alkanindiges hydrocarboniclasticus</name>
    <dbReference type="NCBI Taxonomy" id="1907941"/>
    <lineage>
        <taxon>Bacteria</taxon>
        <taxon>Pseudomonadati</taxon>
        <taxon>Pseudomonadota</taxon>
        <taxon>Gammaproteobacteria</taxon>
        <taxon>Moraxellales</taxon>
        <taxon>Moraxellaceae</taxon>
        <taxon>Alkanindiges</taxon>
    </lineage>
</organism>
<name>A0A1S8CYI3_9GAMM</name>
<evidence type="ECO:0000313" key="4">
    <source>
        <dbReference type="Proteomes" id="UP000192132"/>
    </source>
</evidence>
<dbReference type="RefSeq" id="WP_076877034.1">
    <property type="nucleotide sequence ID" value="NZ_MLCN01000006.1"/>
</dbReference>
<dbReference type="PANTHER" id="PTHR36837">
    <property type="entry name" value="POLY(3-HYDROXYALKANOATE) POLYMERASE SUBUNIT PHAC"/>
    <property type="match status" value="1"/>
</dbReference>
<reference evidence="3 4" key="1">
    <citation type="submission" date="2016-10" db="EMBL/GenBank/DDBJ databases">
        <title>Draft Genome sequence of Alkanindiges sp. strain H1.</title>
        <authorList>
            <person name="Subhash Y."/>
            <person name="Lee S."/>
        </authorList>
    </citation>
    <scope>NUCLEOTIDE SEQUENCE [LARGE SCALE GENOMIC DNA]</scope>
    <source>
        <strain evidence="3 4">H1</strain>
    </source>
</reference>
<dbReference type="SUPFAM" id="SSF53474">
    <property type="entry name" value="alpha/beta-Hydrolases"/>
    <property type="match status" value="1"/>
</dbReference>
<keyword evidence="4" id="KW-1185">Reference proteome</keyword>
<dbReference type="InterPro" id="IPR051321">
    <property type="entry name" value="PHA/PHB_synthase"/>
</dbReference>
<dbReference type="Pfam" id="PF00561">
    <property type="entry name" value="Abhydrolase_1"/>
    <property type="match status" value="1"/>
</dbReference>
<dbReference type="AlphaFoldDB" id="A0A1S8CYI3"/>
<dbReference type="PANTHER" id="PTHR36837:SF2">
    <property type="entry name" value="POLY(3-HYDROXYALKANOATE) POLYMERASE SUBUNIT PHAC"/>
    <property type="match status" value="1"/>
</dbReference>
<dbReference type="Gene3D" id="3.40.50.1820">
    <property type="entry name" value="alpha/beta hydrolase"/>
    <property type="match status" value="1"/>
</dbReference>
<dbReference type="EMBL" id="MLCN01000006">
    <property type="protein sequence ID" value="ONG41914.1"/>
    <property type="molecule type" value="Genomic_DNA"/>
</dbReference>
<dbReference type="InterPro" id="IPR000073">
    <property type="entry name" value="AB_hydrolase_1"/>
</dbReference>
<dbReference type="Proteomes" id="UP000192132">
    <property type="component" value="Unassembled WGS sequence"/>
</dbReference>
<dbReference type="InterPro" id="IPR029058">
    <property type="entry name" value="AB_hydrolase_fold"/>
</dbReference>
<gene>
    <name evidence="3" type="ORF">BKE30_02195</name>
</gene>
<proteinExistence type="predicted"/>
<accession>A0A1S8CYI3</accession>
<dbReference type="STRING" id="1907941.BKE30_02195"/>
<evidence type="ECO:0000256" key="1">
    <source>
        <dbReference type="SAM" id="MobiDB-lite"/>
    </source>
</evidence>
<comment type="caution">
    <text evidence="3">The sequence shown here is derived from an EMBL/GenBank/DDBJ whole genome shotgun (WGS) entry which is preliminary data.</text>
</comment>
<protein>
    <recommendedName>
        <fullName evidence="2">AB hydrolase-1 domain-containing protein</fullName>
    </recommendedName>
</protein>
<evidence type="ECO:0000313" key="3">
    <source>
        <dbReference type="EMBL" id="ONG41914.1"/>
    </source>
</evidence>
<feature type="region of interest" description="Disordered" evidence="1">
    <location>
        <begin position="385"/>
        <end position="409"/>
    </location>
</feature>
<dbReference type="OrthoDB" id="9767934at2"/>